<reference evidence="2 3" key="1">
    <citation type="submission" date="2016-10" db="EMBL/GenBank/DDBJ databases">
        <authorList>
            <person name="de Groot N.N."/>
        </authorList>
    </citation>
    <scope>NUCLEOTIDE SEQUENCE [LARGE SCALE GENOMIC DNA]</scope>
    <source>
        <strain evidence="2 3">DSM 21633</strain>
    </source>
</reference>
<dbReference type="Pfam" id="PF13302">
    <property type="entry name" value="Acetyltransf_3"/>
    <property type="match status" value="1"/>
</dbReference>
<organism evidence="2 3">
    <name type="scientific">Piscibacillus halophilus</name>
    <dbReference type="NCBI Taxonomy" id="571933"/>
    <lineage>
        <taxon>Bacteria</taxon>
        <taxon>Bacillati</taxon>
        <taxon>Bacillota</taxon>
        <taxon>Bacilli</taxon>
        <taxon>Bacillales</taxon>
        <taxon>Bacillaceae</taxon>
        <taxon>Piscibacillus</taxon>
    </lineage>
</organism>
<dbReference type="PROSITE" id="PS51186">
    <property type="entry name" value="GNAT"/>
    <property type="match status" value="1"/>
</dbReference>
<dbReference type="PANTHER" id="PTHR43792">
    <property type="entry name" value="GNAT FAMILY, PUTATIVE (AFU_ORTHOLOGUE AFUA_3G00765)-RELATED-RELATED"/>
    <property type="match status" value="1"/>
</dbReference>
<dbReference type="InterPro" id="IPR051531">
    <property type="entry name" value="N-acetyltransferase"/>
</dbReference>
<keyword evidence="2" id="KW-0808">Transferase</keyword>
<protein>
    <submittedName>
        <fullName evidence="2">Ribosomal-protein-alanine N-acetyltransferase</fullName>
    </submittedName>
</protein>
<feature type="domain" description="N-acetyltransferase" evidence="1">
    <location>
        <begin position="14"/>
        <end position="152"/>
    </location>
</feature>
<keyword evidence="3" id="KW-1185">Reference proteome</keyword>
<evidence type="ECO:0000313" key="3">
    <source>
        <dbReference type="Proteomes" id="UP000199427"/>
    </source>
</evidence>
<evidence type="ECO:0000259" key="1">
    <source>
        <dbReference type="PROSITE" id="PS51186"/>
    </source>
</evidence>
<dbReference type="EMBL" id="FOES01000036">
    <property type="protein sequence ID" value="SEQ96008.1"/>
    <property type="molecule type" value="Genomic_DNA"/>
</dbReference>
<dbReference type="PANTHER" id="PTHR43792:SF13">
    <property type="entry name" value="ACETYLTRANSFERASE"/>
    <property type="match status" value="1"/>
</dbReference>
<dbReference type="Gene3D" id="3.40.630.30">
    <property type="match status" value="1"/>
</dbReference>
<gene>
    <name evidence="2" type="ORF">SAMN05216362_13634</name>
</gene>
<dbReference type="AlphaFoldDB" id="A0A1H9KAB6"/>
<dbReference type="SUPFAM" id="SSF55729">
    <property type="entry name" value="Acyl-CoA N-acyltransferases (Nat)"/>
    <property type="match status" value="1"/>
</dbReference>
<proteinExistence type="predicted"/>
<dbReference type="InterPro" id="IPR000182">
    <property type="entry name" value="GNAT_dom"/>
</dbReference>
<accession>A0A1H9KAB6</accession>
<name>A0A1H9KAB6_9BACI</name>
<dbReference type="GO" id="GO:0016747">
    <property type="term" value="F:acyltransferase activity, transferring groups other than amino-acyl groups"/>
    <property type="evidence" value="ECO:0007669"/>
    <property type="project" value="InterPro"/>
</dbReference>
<dbReference type="STRING" id="571933.SAMN05216362_13634"/>
<dbReference type="InterPro" id="IPR016181">
    <property type="entry name" value="Acyl_CoA_acyltransferase"/>
</dbReference>
<sequence>MRKGEQMKLESERLTLVPCTKDVVLSRKFDTPPHIKTYLENLEQDPELLGWGVWIVLVKQSNKIVGDMGFKGKPKNHTVEIGYGILPGEQGKGFATEGVTELINWAFSFDDVHKIQAECHADNKASIRVLEKVHMKVMDQSTSFIYWELDKEEN</sequence>
<evidence type="ECO:0000313" key="2">
    <source>
        <dbReference type="EMBL" id="SEQ96008.1"/>
    </source>
</evidence>
<dbReference type="Proteomes" id="UP000199427">
    <property type="component" value="Unassembled WGS sequence"/>
</dbReference>